<dbReference type="Proteomes" id="UP000465105">
    <property type="component" value="Segment"/>
</dbReference>
<dbReference type="EMBL" id="MN857617">
    <property type="protein sequence ID" value="QHJ75862.1"/>
    <property type="molecule type" value="Genomic_DNA"/>
</dbReference>
<accession>A0A6B9SX29</accession>
<sequence>MIETITILFKHYNSDEFESIRQGTMEEAKLTAQVLFKNPKIEKMLIKRTETIAKGCCMISKKDFYYDITGKEVTIYD</sequence>
<name>A0A6B9SX29_9CAUD</name>
<evidence type="ECO:0000313" key="1">
    <source>
        <dbReference type="EMBL" id="QHJ75862.1"/>
    </source>
</evidence>
<reference evidence="1 2" key="1">
    <citation type="submission" date="2019-12" db="EMBL/GenBank/DDBJ databases">
        <authorList>
            <person name="Shah Mahmud R."/>
            <person name="Ulyanova V."/>
            <person name="Mindubaeva L."/>
            <person name="Markelova M."/>
            <person name="Garifullina K."/>
            <person name="Malanin S."/>
            <person name="Doijad S.P."/>
            <person name="Chakraborty T."/>
            <person name="Ilinskaya O."/>
        </authorList>
    </citation>
    <scope>NUCLEOTIDE SEQUENCE [LARGE SCALE GENOMIC DNA]</scope>
</reference>
<dbReference type="GeneID" id="56239348"/>
<organism evidence="1 2">
    <name type="scientific">Bacillus phage SRT01hs</name>
    <dbReference type="NCBI Taxonomy" id="2847044"/>
    <lineage>
        <taxon>Viruses</taxon>
        <taxon>Duplodnaviria</taxon>
        <taxon>Heunggongvirae</taxon>
        <taxon>Uroviricota</taxon>
        <taxon>Caudoviricetes</taxon>
        <taxon>Salasmaviridae</taxon>
        <taxon>Tatarstanvirinae</taxon>
        <taxon>Gaunavirus</taxon>
        <taxon>Gaunavirus SRT01hs</taxon>
    </lineage>
</organism>
<evidence type="ECO:0000313" key="2">
    <source>
        <dbReference type="Proteomes" id="UP000465105"/>
    </source>
</evidence>
<keyword evidence="2" id="KW-1185">Reference proteome</keyword>
<protein>
    <submittedName>
        <fullName evidence="1">Uncharacterized protein</fullName>
    </submittedName>
</protein>
<proteinExistence type="predicted"/>
<dbReference type="RefSeq" id="YP_009910628.1">
    <property type="nucleotide sequence ID" value="NC_049973.1"/>
</dbReference>